<proteinExistence type="inferred from homology"/>
<evidence type="ECO:0000256" key="1">
    <source>
        <dbReference type="ARBA" id="ARBA00006930"/>
    </source>
</evidence>
<evidence type="ECO:0000313" key="7">
    <source>
        <dbReference type="Proteomes" id="UP000680865"/>
    </source>
</evidence>
<protein>
    <recommendedName>
        <fullName evidence="3">Nuclease SbcCD subunit C</fullName>
    </recommendedName>
</protein>
<dbReference type="SUPFAM" id="SSF52540">
    <property type="entry name" value="P-loop containing nucleoside triphosphate hydrolases"/>
    <property type="match status" value="1"/>
</dbReference>
<evidence type="ECO:0000259" key="4">
    <source>
        <dbReference type="Pfam" id="PF13304"/>
    </source>
</evidence>
<evidence type="ECO:0000259" key="5">
    <source>
        <dbReference type="Pfam" id="PF13476"/>
    </source>
</evidence>
<comment type="caution">
    <text evidence="6">The sequence shown here is derived from an EMBL/GenBank/DDBJ whole genome shotgun (WGS) entry which is preliminary data.</text>
</comment>
<evidence type="ECO:0000256" key="3">
    <source>
        <dbReference type="ARBA" id="ARBA00013368"/>
    </source>
</evidence>
<name>A0A919SRB3_9ACTN</name>
<evidence type="ECO:0000256" key="2">
    <source>
        <dbReference type="ARBA" id="ARBA00011322"/>
    </source>
</evidence>
<dbReference type="Proteomes" id="UP000680865">
    <property type="component" value="Unassembled WGS sequence"/>
</dbReference>
<reference evidence="6" key="1">
    <citation type="submission" date="2021-03" db="EMBL/GenBank/DDBJ databases">
        <title>Whole genome shotgun sequence of Actinoplanes consettensis NBRC 14913.</title>
        <authorList>
            <person name="Komaki H."/>
            <person name="Tamura T."/>
        </authorList>
    </citation>
    <scope>NUCLEOTIDE SEQUENCE</scope>
    <source>
        <strain evidence="6">NBRC 14913</strain>
    </source>
</reference>
<sequence>MSDTMTLYQELADRLRTANVAESVTTLVLAAFQGDNTLAAVLRGELLPTLPAAAAATDDGPQVFLESVEATGFRGIGPRTALRLQPGPGLTVVAGRNGSAKSSLAESIEYALTEDSPRWAQRPATFRDGWRNLHHVGDREIAVRLRLGTGQSVTVRRSWAAGVTDLAAATVSVAQSGVTLPTGNLPAWAGPEDRHRPFLSARDLERVVTAKPAELYDAIAPILGLAPLTAADARLQARRKEHDDRVTALKAAFNELHSRLGTLDDPRAEEATRLLGRQAGRAKLPELAELAGGADAGVDAEAASAARRLAEHGLPDLGGTVDELAEAEAALRKLAGTEAAIAYRMADLLWGALEVHRDLGDQACPVCQVGVLDTGWREGAEEELARLRTATEAVRTAKGRHETQLKRAEGQLEDVRKIIEPALGALSAQLPQQCAAVEVALASLTLDEASWDAFVTAHAGLHAAAAEWLARRHDAWQEPGAALRRWVEDATVVQARADELALLTTARRELGTVMDRMRADRFRVAAEQSEHIWQLLRQESNVGVGEIKLGGTNTRRRVEIPVSVDGSDETSALAVMSQGELHAFGLALFLPRACSEASPYRFVVIDDPVQSMDPSKVDGLAEVLREVALTRQVVVFTHDDRLPEAIRRLGVEADIREVTRREGSIVEVRKNLWPARRYLEDARAVAVAGDIPDHSKRLMVAGFCRSAMEATAMDRYRAEQYAAGTPQHEIDAALNAAHSVQDRLTLGVFGDPGRRGQLYGYLNRLGVPRAVDTVQAVAKAVHGQCDMATADMVASTEALVRRLR</sequence>
<dbReference type="InterPro" id="IPR038729">
    <property type="entry name" value="Rad50/SbcC_AAA"/>
</dbReference>
<feature type="domain" description="Rad50/SbcC-type AAA" evidence="5">
    <location>
        <begin position="71"/>
        <end position="147"/>
    </location>
</feature>
<feature type="domain" description="ATPase AAA-type core" evidence="4">
    <location>
        <begin position="568"/>
        <end position="641"/>
    </location>
</feature>
<dbReference type="EMBL" id="BOQP01000029">
    <property type="protein sequence ID" value="GIM77107.1"/>
    <property type="molecule type" value="Genomic_DNA"/>
</dbReference>
<organism evidence="6 7">
    <name type="scientific">Winogradskya consettensis</name>
    <dbReference type="NCBI Taxonomy" id="113560"/>
    <lineage>
        <taxon>Bacteria</taxon>
        <taxon>Bacillati</taxon>
        <taxon>Actinomycetota</taxon>
        <taxon>Actinomycetes</taxon>
        <taxon>Micromonosporales</taxon>
        <taxon>Micromonosporaceae</taxon>
        <taxon>Winogradskya</taxon>
    </lineage>
</organism>
<dbReference type="AlphaFoldDB" id="A0A919SRB3"/>
<dbReference type="PANTHER" id="PTHR32114:SF2">
    <property type="entry name" value="ABC TRANSPORTER ABCH.3"/>
    <property type="match status" value="1"/>
</dbReference>
<keyword evidence="7" id="KW-1185">Reference proteome</keyword>
<comment type="subunit">
    <text evidence="2">Heterodimer of SbcC and SbcD.</text>
</comment>
<dbReference type="PANTHER" id="PTHR32114">
    <property type="entry name" value="ABC TRANSPORTER ABCH.3"/>
    <property type="match status" value="1"/>
</dbReference>
<dbReference type="Pfam" id="PF13476">
    <property type="entry name" value="AAA_23"/>
    <property type="match status" value="1"/>
</dbReference>
<dbReference type="GO" id="GO:0006302">
    <property type="term" value="P:double-strand break repair"/>
    <property type="evidence" value="ECO:0007669"/>
    <property type="project" value="InterPro"/>
</dbReference>
<dbReference type="Gene3D" id="3.40.50.300">
    <property type="entry name" value="P-loop containing nucleotide triphosphate hydrolases"/>
    <property type="match status" value="2"/>
</dbReference>
<dbReference type="InterPro" id="IPR003959">
    <property type="entry name" value="ATPase_AAA_core"/>
</dbReference>
<comment type="similarity">
    <text evidence="1">Belongs to the SMC family. SbcC subfamily.</text>
</comment>
<accession>A0A919SRB3</accession>
<dbReference type="InterPro" id="IPR027417">
    <property type="entry name" value="P-loop_NTPase"/>
</dbReference>
<evidence type="ECO:0000313" key="6">
    <source>
        <dbReference type="EMBL" id="GIM77107.1"/>
    </source>
</evidence>
<gene>
    <name evidence="6" type="ORF">Aco04nite_53770</name>
</gene>
<dbReference type="Pfam" id="PF13304">
    <property type="entry name" value="AAA_21"/>
    <property type="match status" value="1"/>
</dbReference>
<dbReference type="GO" id="GO:0005524">
    <property type="term" value="F:ATP binding"/>
    <property type="evidence" value="ECO:0007669"/>
    <property type="project" value="InterPro"/>
</dbReference>
<dbReference type="RefSeq" id="WP_213000004.1">
    <property type="nucleotide sequence ID" value="NZ_BAAATW010000021.1"/>
</dbReference>
<dbReference type="GO" id="GO:0016887">
    <property type="term" value="F:ATP hydrolysis activity"/>
    <property type="evidence" value="ECO:0007669"/>
    <property type="project" value="InterPro"/>
</dbReference>